<accession>A0A5J4VS73</accession>
<evidence type="ECO:0000313" key="1">
    <source>
        <dbReference type="EMBL" id="KAA6385411.1"/>
    </source>
</evidence>
<evidence type="ECO:0000313" key="2">
    <source>
        <dbReference type="Proteomes" id="UP000324800"/>
    </source>
</evidence>
<comment type="caution">
    <text evidence="1">The sequence shown here is derived from an EMBL/GenBank/DDBJ whole genome shotgun (WGS) entry which is preliminary data.</text>
</comment>
<dbReference type="Proteomes" id="UP000324800">
    <property type="component" value="Unassembled WGS sequence"/>
</dbReference>
<name>A0A5J4VS73_9EUKA</name>
<organism evidence="1 2">
    <name type="scientific">Streblomastix strix</name>
    <dbReference type="NCBI Taxonomy" id="222440"/>
    <lineage>
        <taxon>Eukaryota</taxon>
        <taxon>Metamonada</taxon>
        <taxon>Preaxostyla</taxon>
        <taxon>Oxymonadida</taxon>
        <taxon>Streblomastigidae</taxon>
        <taxon>Streblomastix</taxon>
    </lineage>
</organism>
<sequence length="77" mass="9346">MKSKDKGIKTGLEPKSLGDKYQRPYKRFRWQQNHFEIWLRSCGQHLCRILVKIHWSLRLTKLGLKIELLYYLEISDL</sequence>
<reference evidence="1 2" key="1">
    <citation type="submission" date="2019-03" db="EMBL/GenBank/DDBJ databases">
        <title>Single cell metagenomics reveals metabolic interactions within the superorganism composed of flagellate Streblomastix strix and complex community of Bacteroidetes bacteria on its surface.</title>
        <authorList>
            <person name="Treitli S.C."/>
            <person name="Kolisko M."/>
            <person name="Husnik F."/>
            <person name="Keeling P."/>
            <person name="Hampl V."/>
        </authorList>
    </citation>
    <scope>NUCLEOTIDE SEQUENCE [LARGE SCALE GENOMIC DNA]</scope>
    <source>
        <strain evidence="1">ST1C</strain>
    </source>
</reference>
<dbReference type="AlphaFoldDB" id="A0A5J4VS73"/>
<proteinExistence type="predicted"/>
<protein>
    <submittedName>
        <fullName evidence="1">Uncharacterized protein</fullName>
    </submittedName>
</protein>
<gene>
    <name evidence="1" type="ORF">EZS28_019065</name>
</gene>
<dbReference type="EMBL" id="SNRW01005278">
    <property type="protein sequence ID" value="KAA6385411.1"/>
    <property type="molecule type" value="Genomic_DNA"/>
</dbReference>